<keyword evidence="2" id="KW-0032">Aminotransferase</keyword>
<sequence length="566" mass="57929">MAPIECYERFLSGEARRFTHASLAALINRFSGVDDVISLAGGLPPAAAFPLERIDATTRTGLTVSLGEEGQLAYLAQQYNFNPQGHTPLLASLRDLTQRLHGVPVPAAPAGGEGPWAAKQGGGAAQAPAGPGEEAAGDAGAGPAPAAPPAPLPPRDLVLCSGAIHGIFAAIACLTDPGDTLVVDEYTYTHALECVFLPRDLRLLPVRGDEQGMDPADLEAQLRAVAAAAASGGAGGAGAVRAPRLAYVIPTGHNPTGAIMGEGRKRELLQVASRHDLMIIEDDAYWWLTYPQPGSQAQAQAEAQAQAQAGPADAAERPQDPSLQAGLGGLPRSLLSLDGEGRVLRVDTFSKLLGPGYRLGWLTAPLPLVPKLANWVMGSTVGPCSVTQVLVHQLLQRWGWEGFDTYLRGLQASRGGGADAALYASRAAAAHAAALEHLGPLGAEWRQAHGGMFMWIRLPVPDVGALLDSLVAARVVVAPGGMFATRGLQATLVVDDGRQGPGTPAEGPGPGPVASPFLRLSFAGLPPAAVAEGMRRLAGATREALAGAAGEGGAGGAAGGQGHAAE</sequence>
<evidence type="ECO:0000256" key="3">
    <source>
        <dbReference type="ARBA" id="ARBA00022679"/>
    </source>
</evidence>
<dbReference type="Gene3D" id="3.40.640.10">
    <property type="entry name" value="Type I PLP-dependent aspartate aminotransferase-like (Major domain)"/>
    <property type="match status" value="2"/>
</dbReference>
<dbReference type="SUPFAM" id="SSF53383">
    <property type="entry name" value="PLP-dependent transferases"/>
    <property type="match status" value="1"/>
</dbReference>
<dbReference type="PANTHER" id="PTHR42790:SF19">
    <property type="entry name" value="KYNURENINE_ALPHA-AMINOADIPATE AMINOTRANSFERASE, MITOCHONDRIAL"/>
    <property type="match status" value="1"/>
</dbReference>
<dbReference type="AlphaFoldDB" id="A0A835XWR5"/>
<organism evidence="7 8">
    <name type="scientific">Edaphochlamys debaryana</name>
    <dbReference type="NCBI Taxonomy" id="47281"/>
    <lineage>
        <taxon>Eukaryota</taxon>
        <taxon>Viridiplantae</taxon>
        <taxon>Chlorophyta</taxon>
        <taxon>core chlorophytes</taxon>
        <taxon>Chlorophyceae</taxon>
        <taxon>CS clade</taxon>
        <taxon>Chlamydomonadales</taxon>
        <taxon>Chlamydomonadales incertae sedis</taxon>
        <taxon>Edaphochlamys</taxon>
    </lineage>
</organism>
<feature type="domain" description="Aminotransferase class I/classII large" evidence="6">
    <location>
        <begin position="155"/>
        <end position="525"/>
    </location>
</feature>
<feature type="region of interest" description="Disordered" evidence="5">
    <location>
        <begin position="297"/>
        <end position="323"/>
    </location>
</feature>
<evidence type="ECO:0000259" key="6">
    <source>
        <dbReference type="Pfam" id="PF00155"/>
    </source>
</evidence>
<accession>A0A835XWR5</accession>
<protein>
    <recommendedName>
        <fullName evidence="6">Aminotransferase class I/classII large domain-containing protein</fullName>
    </recommendedName>
</protein>
<keyword evidence="3" id="KW-0808">Transferase</keyword>
<feature type="region of interest" description="Disordered" evidence="5">
    <location>
        <begin position="104"/>
        <end position="149"/>
    </location>
</feature>
<dbReference type="InterPro" id="IPR015424">
    <property type="entry name" value="PyrdxlP-dep_Trfase"/>
</dbReference>
<dbReference type="EMBL" id="JAEHOE010000056">
    <property type="protein sequence ID" value="KAG2491047.1"/>
    <property type="molecule type" value="Genomic_DNA"/>
</dbReference>
<dbReference type="GO" id="GO:0008483">
    <property type="term" value="F:transaminase activity"/>
    <property type="evidence" value="ECO:0007669"/>
    <property type="project" value="UniProtKB-KW"/>
</dbReference>
<dbReference type="CDD" id="cd00609">
    <property type="entry name" value="AAT_like"/>
    <property type="match status" value="1"/>
</dbReference>
<dbReference type="Proteomes" id="UP000612055">
    <property type="component" value="Unassembled WGS sequence"/>
</dbReference>
<feature type="compositionally biased region" description="Low complexity" evidence="5">
    <location>
        <begin position="297"/>
        <end position="313"/>
    </location>
</feature>
<dbReference type="InterPro" id="IPR004839">
    <property type="entry name" value="Aminotransferase_I/II_large"/>
</dbReference>
<proteinExistence type="predicted"/>
<evidence type="ECO:0000313" key="7">
    <source>
        <dbReference type="EMBL" id="KAG2491047.1"/>
    </source>
</evidence>
<dbReference type="InterPro" id="IPR050859">
    <property type="entry name" value="Class-I_PLP-dep_aminotransf"/>
</dbReference>
<comment type="caution">
    <text evidence="7">The sequence shown here is derived from an EMBL/GenBank/DDBJ whole genome shotgun (WGS) entry which is preliminary data.</text>
</comment>
<feature type="compositionally biased region" description="Low complexity" evidence="5">
    <location>
        <begin position="104"/>
        <end position="144"/>
    </location>
</feature>
<dbReference type="GO" id="GO:1901605">
    <property type="term" value="P:alpha-amino acid metabolic process"/>
    <property type="evidence" value="ECO:0007669"/>
    <property type="project" value="TreeGrafter"/>
</dbReference>
<evidence type="ECO:0000313" key="8">
    <source>
        <dbReference type="Proteomes" id="UP000612055"/>
    </source>
</evidence>
<dbReference type="GO" id="GO:0030170">
    <property type="term" value="F:pyridoxal phosphate binding"/>
    <property type="evidence" value="ECO:0007669"/>
    <property type="project" value="InterPro"/>
</dbReference>
<keyword evidence="4" id="KW-0663">Pyridoxal phosphate</keyword>
<evidence type="ECO:0000256" key="2">
    <source>
        <dbReference type="ARBA" id="ARBA00022576"/>
    </source>
</evidence>
<dbReference type="Pfam" id="PF00155">
    <property type="entry name" value="Aminotran_1_2"/>
    <property type="match status" value="1"/>
</dbReference>
<gene>
    <name evidence="7" type="ORF">HYH03_010493</name>
</gene>
<evidence type="ECO:0000256" key="1">
    <source>
        <dbReference type="ARBA" id="ARBA00001933"/>
    </source>
</evidence>
<dbReference type="InterPro" id="IPR015421">
    <property type="entry name" value="PyrdxlP-dep_Trfase_major"/>
</dbReference>
<evidence type="ECO:0000256" key="5">
    <source>
        <dbReference type="SAM" id="MobiDB-lite"/>
    </source>
</evidence>
<reference evidence="7" key="1">
    <citation type="journal article" date="2020" name="bioRxiv">
        <title>Comparative genomics of Chlamydomonas.</title>
        <authorList>
            <person name="Craig R.J."/>
            <person name="Hasan A.R."/>
            <person name="Ness R.W."/>
            <person name="Keightley P.D."/>
        </authorList>
    </citation>
    <scope>NUCLEOTIDE SEQUENCE</scope>
    <source>
        <strain evidence="7">CCAP 11/70</strain>
    </source>
</reference>
<name>A0A835XWR5_9CHLO</name>
<keyword evidence="8" id="KW-1185">Reference proteome</keyword>
<dbReference type="OrthoDB" id="691673at2759"/>
<evidence type="ECO:0000256" key="4">
    <source>
        <dbReference type="ARBA" id="ARBA00022898"/>
    </source>
</evidence>
<comment type="cofactor">
    <cofactor evidence="1">
        <name>pyridoxal 5'-phosphate</name>
        <dbReference type="ChEBI" id="CHEBI:597326"/>
    </cofactor>
</comment>
<dbReference type="PANTHER" id="PTHR42790">
    <property type="entry name" value="AMINOTRANSFERASE"/>
    <property type="match status" value="1"/>
</dbReference>